<keyword evidence="2" id="KW-1185">Reference proteome</keyword>
<name>A0ABP6RZ60_9PSEU</name>
<organism evidence="1 2">
    <name type="scientific">Saccharopolyspora gregorii</name>
    <dbReference type="NCBI Taxonomy" id="33914"/>
    <lineage>
        <taxon>Bacteria</taxon>
        <taxon>Bacillati</taxon>
        <taxon>Actinomycetota</taxon>
        <taxon>Actinomycetes</taxon>
        <taxon>Pseudonocardiales</taxon>
        <taxon>Pseudonocardiaceae</taxon>
        <taxon>Saccharopolyspora</taxon>
    </lineage>
</organism>
<dbReference type="RefSeq" id="WP_344930724.1">
    <property type="nucleotide sequence ID" value="NZ_BAAAYK010000038.1"/>
</dbReference>
<sequence length="134" mass="15013">MSATQRAGDYRVDVSRESSGWVAVVRGLPAGATEVDHFDELDVEVRDLIAGLADREPDSFDLSWHYRQGDVEYTRPVEELVHWREQSRRAAENAERARLEIITTLRAAGLSQRVIAEVIGTSHQRVAQLLAEAS</sequence>
<accession>A0ABP6RZ60</accession>
<comment type="caution">
    <text evidence="1">The sequence shown here is derived from an EMBL/GenBank/DDBJ whole genome shotgun (WGS) entry which is preliminary data.</text>
</comment>
<dbReference type="EMBL" id="BAAAYK010000038">
    <property type="protein sequence ID" value="GAA3363987.1"/>
    <property type="molecule type" value="Genomic_DNA"/>
</dbReference>
<proteinExistence type="predicted"/>
<gene>
    <name evidence="1" type="ORF">GCM10020366_58060</name>
</gene>
<evidence type="ECO:0000313" key="1">
    <source>
        <dbReference type="EMBL" id="GAA3363987.1"/>
    </source>
</evidence>
<protein>
    <submittedName>
        <fullName evidence="1">Uncharacterized protein</fullName>
    </submittedName>
</protein>
<dbReference type="Proteomes" id="UP001500483">
    <property type="component" value="Unassembled WGS sequence"/>
</dbReference>
<reference evidence="2" key="1">
    <citation type="journal article" date="2019" name="Int. J. Syst. Evol. Microbiol.">
        <title>The Global Catalogue of Microorganisms (GCM) 10K type strain sequencing project: providing services to taxonomists for standard genome sequencing and annotation.</title>
        <authorList>
            <consortium name="The Broad Institute Genomics Platform"/>
            <consortium name="The Broad Institute Genome Sequencing Center for Infectious Disease"/>
            <person name="Wu L."/>
            <person name="Ma J."/>
        </authorList>
    </citation>
    <scope>NUCLEOTIDE SEQUENCE [LARGE SCALE GENOMIC DNA]</scope>
    <source>
        <strain evidence="2">JCM 9687</strain>
    </source>
</reference>
<evidence type="ECO:0000313" key="2">
    <source>
        <dbReference type="Proteomes" id="UP001500483"/>
    </source>
</evidence>